<evidence type="ECO:0000256" key="7">
    <source>
        <dbReference type="ARBA" id="ARBA00022989"/>
    </source>
</evidence>
<reference evidence="16 17" key="2">
    <citation type="journal article" date="2021" name="Microorganisms">
        <title>The Ever-Expanding Pseudomonas Genus: Description of 43 New Species and Partition of the Pseudomonas putida Group.</title>
        <authorList>
            <person name="Girard L."/>
            <person name="Lood C."/>
            <person name="Hofte M."/>
            <person name="Vandamme P."/>
            <person name="Rokni-Zadeh H."/>
            <person name="van Noort V."/>
            <person name="Lavigne R."/>
            <person name="De Mot R."/>
        </authorList>
    </citation>
    <scope>NUCLEOTIDE SEQUENCE [LARGE SCALE GENOMIC DNA]</scope>
    <source>
        <strain evidence="16 17">RW8P3</strain>
    </source>
</reference>
<evidence type="ECO:0000259" key="15">
    <source>
        <dbReference type="PROSITE" id="PS50885"/>
    </source>
</evidence>
<evidence type="ECO:0000256" key="9">
    <source>
        <dbReference type="ARBA" id="ARBA00023224"/>
    </source>
</evidence>
<dbReference type="GO" id="GO:0005886">
    <property type="term" value="C:plasma membrane"/>
    <property type="evidence" value="ECO:0007669"/>
    <property type="project" value="UniProtKB-SubCell"/>
</dbReference>
<comment type="subcellular location">
    <subcellularLocation>
        <location evidence="1">Cell inner membrane</location>
        <topology evidence="1">Multi-pass membrane protein</topology>
    </subcellularLocation>
</comment>
<keyword evidence="2" id="KW-1003">Cell membrane</keyword>
<feature type="domain" description="Methyl-accepting transducer" evidence="13">
    <location>
        <begin position="441"/>
        <end position="677"/>
    </location>
</feature>
<dbReference type="PROSITE" id="PS50885">
    <property type="entry name" value="HAMP"/>
    <property type="match status" value="1"/>
</dbReference>
<keyword evidence="3" id="KW-0488">Methylation</keyword>
<evidence type="ECO:0000256" key="2">
    <source>
        <dbReference type="ARBA" id="ARBA00022475"/>
    </source>
</evidence>
<evidence type="ECO:0000256" key="11">
    <source>
        <dbReference type="PROSITE-ProRule" id="PRU00284"/>
    </source>
</evidence>
<evidence type="ECO:0000256" key="8">
    <source>
        <dbReference type="ARBA" id="ARBA00023136"/>
    </source>
</evidence>
<dbReference type="PANTHER" id="PTHR32089:SF120">
    <property type="entry name" value="METHYL-ACCEPTING CHEMOTAXIS PROTEIN TLPQ"/>
    <property type="match status" value="1"/>
</dbReference>
<dbReference type="SUPFAM" id="SSF58104">
    <property type="entry name" value="Methyl-accepting chemotaxis protein (MCP) signaling domain"/>
    <property type="match status" value="1"/>
</dbReference>
<evidence type="ECO:0000313" key="16">
    <source>
        <dbReference type="EMBL" id="QXI26557.1"/>
    </source>
</evidence>
<keyword evidence="6 12" id="KW-0812">Transmembrane</keyword>
<dbReference type="InterPro" id="IPR003660">
    <property type="entry name" value="HAMP_dom"/>
</dbReference>
<keyword evidence="4" id="KW-0145">Chemotaxis</keyword>
<dbReference type="Gene3D" id="1.10.287.950">
    <property type="entry name" value="Methyl-accepting chemotaxis protein"/>
    <property type="match status" value="1"/>
</dbReference>
<dbReference type="FunFam" id="1.10.287.950:FF:000001">
    <property type="entry name" value="Methyl-accepting chemotaxis sensory transducer"/>
    <property type="match status" value="1"/>
</dbReference>
<evidence type="ECO:0000256" key="1">
    <source>
        <dbReference type="ARBA" id="ARBA00004429"/>
    </source>
</evidence>
<dbReference type="CDD" id="cd12913">
    <property type="entry name" value="PDC1_MCP_like"/>
    <property type="match status" value="1"/>
</dbReference>
<dbReference type="Pfam" id="PF00015">
    <property type="entry name" value="MCPsignal"/>
    <property type="match status" value="1"/>
</dbReference>
<sequence length="713" mass="75810">MNPALNIKNKITLLASACLVTVVGLLAGLSLEQRRASEAAIATTATGMLLDTARDNLRAEGRAQALKIQQGFSREYEFVQGVARQVMHLRAQAGAGLMSPQALRQDLTRLLGDATAGRSQVLGLFVVFEPNALDGHDRDFVGQQTLGSNDSGRFTLNWLQPEPGQLQLVSGEEKILADTSPGPSGAPFNAFLTCARDSAKPCVLDPYLDDSSGTSHLVTTIAVPLIDNGRVVAVLGLDTSLNALQHDAEAASSTLYQGQGTLSIISAAGVLSADSGHPDRLGKPLQAGYPQQATALLEAQRSARIQTLEDAGQINVLVPFQPIDTARPWGVLVRVPRDVLGAPVQVMQQHMQVQRLRGLVMELSLGLVVAVLGIVMMWLTARSVVRPILRVAGLLEDIAQGDGDLTRRLSYPGRDELGRLSQAFDRFLDKLQPVIAQVQQTVGNTRHTADQSAQIASQTSAGMQQQLREIEQMATALHEMSATAQTAAQSAAQAAEAARHADQSTAEGWRVIERASQGIEDLAGGMSDGMRRLQALASSSDQIGSVMDVILSIARQTNLLALNAAIEAARAGDAGRGFAVVADEVRGLAQRTQASVEEIGVVIDNLRQGTLDVTQAMQRSHGQAQGNAEQARQALQALEQIRQAVGVITDMNVQIACAAEEQSSVADEINRNVEAVRDVTASLSEQAGHAAGISQQLNTLATQQQDLIQTFKA</sequence>
<dbReference type="PANTHER" id="PTHR32089">
    <property type="entry name" value="METHYL-ACCEPTING CHEMOTAXIS PROTEIN MCPB"/>
    <property type="match status" value="1"/>
</dbReference>
<dbReference type="InterPro" id="IPR004090">
    <property type="entry name" value="Chemotax_Me-accpt_rcpt"/>
</dbReference>
<feature type="transmembrane region" description="Helical" evidence="12">
    <location>
        <begin position="12"/>
        <end position="31"/>
    </location>
</feature>
<dbReference type="GO" id="GO:0006935">
    <property type="term" value="P:chemotaxis"/>
    <property type="evidence" value="ECO:0007669"/>
    <property type="project" value="UniProtKB-KW"/>
</dbReference>
<dbReference type="InterPro" id="IPR000727">
    <property type="entry name" value="T_SNARE_dom"/>
</dbReference>
<dbReference type="Pfam" id="PF00672">
    <property type="entry name" value="HAMP"/>
    <property type="match status" value="1"/>
</dbReference>
<dbReference type="KEGG" id="pvw:HU752_021830"/>
<keyword evidence="7 12" id="KW-1133">Transmembrane helix</keyword>
<comment type="similarity">
    <text evidence="10">Belongs to the methyl-accepting chemotaxis (MCP) protein family.</text>
</comment>
<accession>A0A9E6PGV6</accession>
<name>A0A9E6PGV6_9PSED</name>
<reference evidence="16 17" key="1">
    <citation type="journal article" date="2020" name="Microorganisms">
        <title>Reliable Identification of Environmental Pseudomonas Isolates Using the rpoD Gene.</title>
        <authorList>
            <consortium name="The Broad Institute Genome Sequencing Platform"/>
            <person name="Girard L."/>
            <person name="Lood C."/>
            <person name="Rokni-Zadeh H."/>
            <person name="van Noort V."/>
            <person name="Lavigne R."/>
            <person name="De Mot R."/>
        </authorList>
    </citation>
    <scope>NUCLEOTIDE SEQUENCE [LARGE SCALE GENOMIC DNA]</scope>
    <source>
        <strain evidence="16 17">RW8P3</strain>
    </source>
</reference>
<feature type="domain" description="HAMP" evidence="15">
    <location>
        <begin position="382"/>
        <end position="436"/>
    </location>
</feature>
<dbReference type="PRINTS" id="PR00260">
    <property type="entry name" value="CHEMTRNSDUCR"/>
</dbReference>
<dbReference type="GO" id="GO:0007165">
    <property type="term" value="P:signal transduction"/>
    <property type="evidence" value="ECO:0007669"/>
    <property type="project" value="UniProtKB-KW"/>
</dbReference>
<evidence type="ECO:0000256" key="12">
    <source>
        <dbReference type="SAM" id="Phobius"/>
    </source>
</evidence>
<keyword evidence="9 11" id="KW-0807">Transducer</keyword>
<feature type="transmembrane region" description="Helical" evidence="12">
    <location>
        <begin position="359"/>
        <end position="379"/>
    </location>
</feature>
<dbReference type="Proteomes" id="UP000634530">
    <property type="component" value="Chromosome"/>
</dbReference>
<dbReference type="InterPro" id="IPR004089">
    <property type="entry name" value="MCPsignal_dom"/>
</dbReference>
<evidence type="ECO:0000256" key="5">
    <source>
        <dbReference type="ARBA" id="ARBA00022519"/>
    </source>
</evidence>
<keyword evidence="5" id="KW-0997">Cell inner membrane</keyword>
<evidence type="ECO:0000256" key="6">
    <source>
        <dbReference type="ARBA" id="ARBA00022692"/>
    </source>
</evidence>
<dbReference type="SMART" id="SM00283">
    <property type="entry name" value="MA"/>
    <property type="match status" value="1"/>
</dbReference>
<proteinExistence type="inferred from homology"/>
<protein>
    <submittedName>
        <fullName evidence="16">Methyl-accepting chemotaxis protein</fullName>
    </submittedName>
</protein>
<dbReference type="CDD" id="cd06225">
    <property type="entry name" value="HAMP"/>
    <property type="match status" value="1"/>
</dbReference>
<dbReference type="Gene3D" id="3.30.450.20">
    <property type="entry name" value="PAS domain"/>
    <property type="match status" value="1"/>
</dbReference>
<dbReference type="GO" id="GO:0004888">
    <property type="term" value="F:transmembrane signaling receptor activity"/>
    <property type="evidence" value="ECO:0007669"/>
    <property type="project" value="InterPro"/>
</dbReference>
<evidence type="ECO:0000313" key="17">
    <source>
        <dbReference type="Proteomes" id="UP000634530"/>
    </source>
</evidence>
<dbReference type="AlphaFoldDB" id="A0A9E6PGV6"/>
<dbReference type="SMART" id="SM00304">
    <property type="entry name" value="HAMP"/>
    <property type="match status" value="1"/>
</dbReference>
<feature type="domain" description="T-SNARE coiled-coil homology" evidence="14">
    <location>
        <begin position="628"/>
        <end position="674"/>
    </location>
</feature>
<evidence type="ECO:0000259" key="14">
    <source>
        <dbReference type="PROSITE" id="PS50192"/>
    </source>
</evidence>
<keyword evidence="17" id="KW-1185">Reference proteome</keyword>
<dbReference type="EMBL" id="CP077093">
    <property type="protein sequence ID" value="QXI26557.1"/>
    <property type="molecule type" value="Genomic_DNA"/>
</dbReference>
<evidence type="ECO:0000256" key="10">
    <source>
        <dbReference type="ARBA" id="ARBA00029447"/>
    </source>
</evidence>
<dbReference type="PROSITE" id="PS50111">
    <property type="entry name" value="CHEMOTAXIS_TRANSDUC_2"/>
    <property type="match status" value="1"/>
</dbReference>
<evidence type="ECO:0000256" key="3">
    <source>
        <dbReference type="ARBA" id="ARBA00022481"/>
    </source>
</evidence>
<evidence type="ECO:0000259" key="13">
    <source>
        <dbReference type="PROSITE" id="PS50111"/>
    </source>
</evidence>
<evidence type="ECO:0000256" key="4">
    <source>
        <dbReference type="ARBA" id="ARBA00022500"/>
    </source>
</evidence>
<keyword evidence="8 12" id="KW-0472">Membrane</keyword>
<organism evidence="16 17">
    <name type="scientific">Pseudomonas vanderleydeniana</name>
    <dbReference type="NCBI Taxonomy" id="2745495"/>
    <lineage>
        <taxon>Bacteria</taxon>
        <taxon>Pseudomonadati</taxon>
        <taxon>Pseudomonadota</taxon>
        <taxon>Gammaproteobacteria</taxon>
        <taxon>Pseudomonadales</taxon>
        <taxon>Pseudomonadaceae</taxon>
        <taxon>Pseudomonas</taxon>
    </lineage>
</organism>
<dbReference type="PROSITE" id="PS50192">
    <property type="entry name" value="T_SNARE"/>
    <property type="match status" value="1"/>
</dbReference>
<gene>
    <name evidence="16" type="ORF">HU752_021830</name>
</gene>